<comment type="caution">
    <text evidence="3">The sequence shown here is derived from an EMBL/GenBank/DDBJ whole genome shotgun (WGS) entry which is preliminary data.</text>
</comment>
<reference evidence="3 4" key="1">
    <citation type="submission" date="2021-03" db="EMBL/GenBank/DDBJ databases">
        <title>Gelidibacter sp. nov., isolated from costal sediment.</title>
        <authorList>
            <person name="Lun K.-Y."/>
        </authorList>
    </citation>
    <scope>NUCLEOTIDE SEQUENCE [LARGE SCALE GENOMIC DNA]</scope>
    <source>
        <strain evidence="3 4">DF109</strain>
    </source>
</reference>
<dbReference type="Proteomes" id="UP000681315">
    <property type="component" value="Unassembled WGS sequence"/>
</dbReference>
<organism evidence="3 4">
    <name type="scientific">Gelidibacter pelagius</name>
    <dbReference type="NCBI Taxonomy" id="2819985"/>
    <lineage>
        <taxon>Bacteria</taxon>
        <taxon>Pseudomonadati</taxon>
        <taxon>Bacteroidota</taxon>
        <taxon>Flavobacteriia</taxon>
        <taxon>Flavobacteriales</taxon>
        <taxon>Flavobacteriaceae</taxon>
        <taxon>Gelidibacter</taxon>
    </lineage>
</organism>
<name>A0ABS3SUY1_9FLAO</name>
<accession>A0ABS3SUY1</accession>
<evidence type="ECO:0000256" key="1">
    <source>
        <dbReference type="SAM" id="MobiDB-lite"/>
    </source>
</evidence>
<sequence>MVEHQNNKTFWSNGNGKDFLEWANLRESELVSDYSVSLFEAYDSEVDKLTEQWIRNGDFKTIMRSLHSNNDGKTLPEDYLEFKKSLQAVPEWVDPDLILEGCQLSERSGLTGLLVLRNFALLGGYNFANLTKPLVATGSLEKGAAHRLYNTLNFWVDVSRSHVKTEEMRLNSCIRTRLVHSASRLMIQNKHPDWNVGTYGVPINYADTVATNIAFTVYYLFGLQKLNFKFSENEESGVFHLWKYVTYLLGVPAEIIPNDKLEALNFFHYWTKYQAQPDQDALKLTSSLLNENTPITIFKLDIIKRNMGYIHKSIANHLIDNTIKQRLDIPEVRFRNVIPKALQARNQLTKKNESQIKDGREKQRSVLNDYKNTFN</sequence>
<gene>
    <name evidence="3" type="ORF">J4051_14515</name>
</gene>
<proteinExistence type="predicted"/>
<keyword evidence="4" id="KW-1185">Reference proteome</keyword>
<evidence type="ECO:0000313" key="4">
    <source>
        <dbReference type="Proteomes" id="UP000681315"/>
    </source>
</evidence>
<feature type="region of interest" description="Disordered" evidence="1">
    <location>
        <begin position="348"/>
        <end position="375"/>
    </location>
</feature>
<feature type="compositionally biased region" description="Basic and acidic residues" evidence="1">
    <location>
        <begin position="350"/>
        <end position="364"/>
    </location>
</feature>
<dbReference type="InterPro" id="IPR018713">
    <property type="entry name" value="MPAB/Lcp_cat_dom"/>
</dbReference>
<dbReference type="EMBL" id="JAGEVG010000017">
    <property type="protein sequence ID" value="MBO3099491.1"/>
    <property type="molecule type" value="Genomic_DNA"/>
</dbReference>
<dbReference type="PANTHER" id="PTHR37539">
    <property type="entry name" value="SECRETED PROTEIN-RELATED"/>
    <property type="match status" value="1"/>
</dbReference>
<evidence type="ECO:0000313" key="3">
    <source>
        <dbReference type="EMBL" id="MBO3099491.1"/>
    </source>
</evidence>
<dbReference type="Pfam" id="PF09995">
    <property type="entry name" value="MPAB_Lcp_cat"/>
    <property type="match status" value="1"/>
</dbReference>
<dbReference type="PANTHER" id="PTHR37539:SF1">
    <property type="entry name" value="ER-BOUND OXYGENASE MPAB_MPAB'_RUBBER OXYGENASE CATALYTIC DOMAIN-CONTAINING PROTEIN"/>
    <property type="match status" value="1"/>
</dbReference>
<dbReference type="InterPro" id="IPR037473">
    <property type="entry name" value="Lcp-like"/>
</dbReference>
<feature type="domain" description="ER-bound oxygenase mpaB/mpaB'/Rubber oxygenase catalytic" evidence="2">
    <location>
        <begin position="120"/>
        <end position="330"/>
    </location>
</feature>
<dbReference type="RefSeq" id="WP_208234601.1">
    <property type="nucleotide sequence ID" value="NZ_JAGEVG010000017.1"/>
</dbReference>
<protein>
    <submittedName>
        <fullName evidence="3">DUF2236 domain-containing protein</fullName>
    </submittedName>
</protein>
<evidence type="ECO:0000259" key="2">
    <source>
        <dbReference type="Pfam" id="PF09995"/>
    </source>
</evidence>